<comment type="caution">
    <text evidence="12">The sequence shown here is derived from an EMBL/GenBank/DDBJ whole genome shotgun (WGS) entry which is preliminary data.</text>
</comment>
<accession>A0ABR3ZX26</accession>
<keyword evidence="4" id="KW-0317">Glutathione biosynthesis</keyword>
<feature type="compositionally biased region" description="Acidic residues" evidence="10">
    <location>
        <begin position="153"/>
        <end position="162"/>
    </location>
</feature>
<evidence type="ECO:0000256" key="3">
    <source>
        <dbReference type="ARBA" id="ARBA00011532"/>
    </source>
</evidence>
<evidence type="ECO:0000256" key="5">
    <source>
        <dbReference type="ARBA" id="ARBA00023002"/>
    </source>
</evidence>
<evidence type="ECO:0000256" key="7">
    <source>
        <dbReference type="ARBA" id="ARBA00031154"/>
    </source>
</evidence>
<gene>
    <name evidence="12" type="ORF">N7G274_009145</name>
</gene>
<reference evidence="12 13" key="1">
    <citation type="submission" date="2024-09" db="EMBL/GenBank/DDBJ databases">
        <title>Rethinking Asexuality: The Enigmatic Case of Functional Sexual Genes in Lepraria (Stereocaulaceae).</title>
        <authorList>
            <person name="Doellman M."/>
            <person name="Sun Y."/>
            <person name="Barcenas-Pena A."/>
            <person name="Lumbsch H.T."/>
            <person name="Grewe F."/>
        </authorList>
    </citation>
    <scope>NUCLEOTIDE SEQUENCE [LARGE SCALE GENOMIC DNA]</scope>
    <source>
        <strain evidence="12 13">Mercado 3170</strain>
    </source>
</reference>
<protein>
    <recommendedName>
        <fullName evidence="8">GCS light chain</fullName>
    </recommendedName>
    <alternativeName>
        <fullName evidence="6">Gamma-ECS regulatory subunit</fullName>
    </alternativeName>
    <alternativeName>
        <fullName evidence="9">Gamma-glutamylcysteine synthetase regulatory subunit</fullName>
    </alternativeName>
    <alternativeName>
        <fullName evidence="7">Glutamate--cysteine ligase modifier subunit</fullName>
    </alternativeName>
</protein>
<name>A0ABR3ZX26_9LECA</name>
<dbReference type="Gene3D" id="3.20.20.100">
    <property type="entry name" value="NADP-dependent oxidoreductase domain"/>
    <property type="match status" value="1"/>
</dbReference>
<feature type="domain" description="NADP-dependent oxidoreductase" evidence="11">
    <location>
        <begin position="96"/>
        <end position="247"/>
    </location>
</feature>
<dbReference type="InterPro" id="IPR023210">
    <property type="entry name" value="NADP_OxRdtase_dom"/>
</dbReference>
<evidence type="ECO:0000256" key="10">
    <source>
        <dbReference type="SAM" id="MobiDB-lite"/>
    </source>
</evidence>
<dbReference type="Pfam" id="PF00248">
    <property type="entry name" value="Aldo_ket_red"/>
    <property type="match status" value="1"/>
</dbReference>
<evidence type="ECO:0000313" key="13">
    <source>
        <dbReference type="Proteomes" id="UP001590950"/>
    </source>
</evidence>
<organism evidence="12 13">
    <name type="scientific">Stereocaulon virgatum</name>
    <dbReference type="NCBI Taxonomy" id="373712"/>
    <lineage>
        <taxon>Eukaryota</taxon>
        <taxon>Fungi</taxon>
        <taxon>Dikarya</taxon>
        <taxon>Ascomycota</taxon>
        <taxon>Pezizomycotina</taxon>
        <taxon>Lecanoromycetes</taxon>
        <taxon>OSLEUM clade</taxon>
        <taxon>Lecanoromycetidae</taxon>
        <taxon>Lecanorales</taxon>
        <taxon>Lecanorineae</taxon>
        <taxon>Stereocaulaceae</taxon>
        <taxon>Stereocaulon</taxon>
    </lineage>
</organism>
<dbReference type="InterPro" id="IPR032963">
    <property type="entry name" value="Gclm"/>
</dbReference>
<proteinExistence type="inferred from homology"/>
<evidence type="ECO:0000256" key="4">
    <source>
        <dbReference type="ARBA" id="ARBA00022684"/>
    </source>
</evidence>
<dbReference type="InterPro" id="IPR036812">
    <property type="entry name" value="NAD(P)_OxRdtase_dom_sf"/>
</dbReference>
<keyword evidence="13" id="KW-1185">Reference proteome</keyword>
<dbReference type="PANTHER" id="PTHR13295">
    <property type="entry name" value="GLUTAMATE CYSTEINE LIGASE REGULATORY SUBUNIT"/>
    <property type="match status" value="1"/>
</dbReference>
<evidence type="ECO:0000256" key="6">
    <source>
        <dbReference type="ARBA" id="ARBA00030406"/>
    </source>
</evidence>
<keyword evidence="5" id="KW-0560">Oxidoreductase</keyword>
<evidence type="ECO:0000256" key="2">
    <source>
        <dbReference type="ARBA" id="ARBA00008612"/>
    </source>
</evidence>
<evidence type="ECO:0000256" key="8">
    <source>
        <dbReference type="ARBA" id="ARBA00031732"/>
    </source>
</evidence>
<evidence type="ECO:0000259" key="11">
    <source>
        <dbReference type="Pfam" id="PF00248"/>
    </source>
</evidence>
<evidence type="ECO:0000256" key="9">
    <source>
        <dbReference type="ARBA" id="ARBA00032926"/>
    </source>
</evidence>
<comment type="subunit">
    <text evidence="3">Heterodimer of a catalytic heavy chain and a regulatory light chain.</text>
</comment>
<feature type="region of interest" description="Disordered" evidence="10">
    <location>
        <begin position="48"/>
        <end position="68"/>
    </location>
</feature>
<evidence type="ECO:0000313" key="12">
    <source>
        <dbReference type="EMBL" id="KAL2038197.1"/>
    </source>
</evidence>
<dbReference type="Proteomes" id="UP001590950">
    <property type="component" value="Unassembled WGS sequence"/>
</dbReference>
<dbReference type="PANTHER" id="PTHR13295:SF4">
    <property type="entry name" value="GLUTAMATE--CYSTEINE LIGASE REGULATORY SUBUNIT"/>
    <property type="match status" value="1"/>
</dbReference>
<sequence length="320" mass="35096">MTKLILSTSNIMNGGPSIIRRPTFEKSNVELINALRSNFLVSKQAFAPSAKGSPETSSSDIASEDASPDVPYTKWTARDNGSLFVPAVDFSQSGLAEERSQYDITVKLFFLPHTSASERCKHTKEAVDLVLKELHMPSIDLLIVSFSGVSFDADDEEDEDENGPSGSQHGEGDDMKAMAETWEALEWLHDHGVASQIGVSEFGSERLQKFLPHTRVRPSVDQINVRDCCVVPKSLILYAKREKIELLTHNDCTNVLPSGTVRELLRTGEQGAGVLAGPGGDSEGLKGEVEPQWVVKYTAVVRDRGVIENKGYFAMAEIRD</sequence>
<dbReference type="SUPFAM" id="SSF51430">
    <property type="entry name" value="NAD(P)-linked oxidoreductase"/>
    <property type="match status" value="1"/>
</dbReference>
<dbReference type="EMBL" id="JBEFKJ010000034">
    <property type="protein sequence ID" value="KAL2038197.1"/>
    <property type="molecule type" value="Genomic_DNA"/>
</dbReference>
<comment type="similarity">
    <text evidence="2">Belongs to the aldo/keto reductase family. Glutamate--cysteine ligase light chain subfamily.</text>
</comment>
<evidence type="ECO:0000256" key="1">
    <source>
        <dbReference type="ARBA" id="ARBA00005006"/>
    </source>
</evidence>
<feature type="region of interest" description="Disordered" evidence="10">
    <location>
        <begin position="153"/>
        <end position="173"/>
    </location>
</feature>
<comment type="pathway">
    <text evidence="1">Sulfur metabolism; glutathione biosynthesis; glutathione from L-cysteine and L-glutamate: step 1/2.</text>
</comment>